<dbReference type="RefSeq" id="WP_006967863.1">
    <property type="nucleotide sequence ID" value="NZ_APJX01000010.1"/>
</dbReference>
<accession>S0G2U3</accession>
<evidence type="ECO:0000313" key="8">
    <source>
        <dbReference type="EMBL" id="EMS78061.1"/>
    </source>
</evidence>
<keyword evidence="7" id="KW-0998">Cell outer membrane</keyword>
<dbReference type="PROSITE" id="PS51257">
    <property type="entry name" value="PROKAR_LIPOPROTEIN"/>
    <property type="match status" value="1"/>
</dbReference>
<protein>
    <submittedName>
        <fullName evidence="8">Outer membrane efflux protein CzcC</fullName>
    </submittedName>
</protein>
<keyword evidence="6" id="KW-0472">Membrane</keyword>
<keyword evidence="4" id="KW-1134">Transmembrane beta strand</keyword>
<evidence type="ECO:0000256" key="1">
    <source>
        <dbReference type="ARBA" id="ARBA00004442"/>
    </source>
</evidence>
<comment type="caution">
    <text evidence="8">The sequence shown here is derived from an EMBL/GenBank/DDBJ whole genome shotgun (WGS) entry which is preliminary data.</text>
</comment>
<evidence type="ECO:0000256" key="3">
    <source>
        <dbReference type="ARBA" id="ARBA00022448"/>
    </source>
</evidence>
<evidence type="ECO:0000256" key="7">
    <source>
        <dbReference type="ARBA" id="ARBA00023237"/>
    </source>
</evidence>
<dbReference type="GO" id="GO:0009279">
    <property type="term" value="C:cell outer membrane"/>
    <property type="evidence" value="ECO:0007669"/>
    <property type="project" value="UniProtKB-SubCell"/>
</dbReference>
<keyword evidence="5" id="KW-0812">Transmembrane</keyword>
<name>S0G2U3_9BACT</name>
<dbReference type="GO" id="GO:0015562">
    <property type="term" value="F:efflux transmembrane transporter activity"/>
    <property type="evidence" value="ECO:0007669"/>
    <property type="project" value="InterPro"/>
</dbReference>
<dbReference type="Proteomes" id="UP000014216">
    <property type="component" value="Unassembled WGS sequence"/>
</dbReference>
<dbReference type="PATRIC" id="fig|1286635.3.peg.3894"/>
<sequence>MKTRFVFFPGPVLVCLIFSLLISGCMLSESQKVDLADLVPMGPADIQTFDFTLENKPDPHPMPAGQTPDPALSVEQAVMLTLEHNPDLKTRQLGPVIAGAFEQMEKGQYDPEVFATMGMTRETLPGPESSDTAVSAAAGIRQQLPFGTTLAAEAAHETDRAFRTGAPDKTRVTLSVTQALLQGAGPAGGLVAIRQSELETRASIHELTAYAQALVAETEIAYWQYVLARQEHAIVERSLAVSKKQRTDVQHQIEVGVLPRNEQAAVQSEVARREQALIDSANQVEAFRLTLLHLINPGGPGYLDRLVLPASDPAIDPDPVADIRDRTSLAMTLRPDLAEARLRMHQNQLETIATKNGLLPRLDFFMDLGVAAYGDGFSDAAQSLDNGDYEVSAGLSLSRFVKNRTARARHQAAVATRQQATEALENLRRTIHLDVRLAVNEIERARQQIHASKVTRRSEEQTVQAEIERFNVGAGTALLVAQAQRDLLISQIAEVRAVIHYRIALIRLFLAEGSLLHRRGVVLRHQGQVMNK</sequence>
<dbReference type="EMBL" id="APJX01000010">
    <property type="protein sequence ID" value="EMS78061.1"/>
    <property type="molecule type" value="Genomic_DNA"/>
</dbReference>
<keyword evidence="3" id="KW-0813">Transport</keyword>
<dbReference type="SUPFAM" id="SSF56954">
    <property type="entry name" value="Outer membrane efflux proteins (OEP)"/>
    <property type="match status" value="1"/>
</dbReference>
<evidence type="ECO:0000256" key="4">
    <source>
        <dbReference type="ARBA" id="ARBA00022452"/>
    </source>
</evidence>
<dbReference type="PANTHER" id="PTHR30026">
    <property type="entry name" value="OUTER MEMBRANE PROTEIN TOLC"/>
    <property type="match status" value="1"/>
</dbReference>
<gene>
    <name evidence="8" type="primary">czcC</name>
    <name evidence="8" type="ORF">Dpo_10c00540</name>
</gene>
<proteinExistence type="inferred from homology"/>
<reference evidence="8 9" key="1">
    <citation type="journal article" date="2013" name="Genome Announc.">
        <title>Draft Genome Sequence of Desulfotignum phosphitoxidans DSM 13687 Strain FiPS-3.</title>
        <authorList>
            <person name="Poehlein A."/>
            <person name="Daniel R."/>
            <person name="Simeonova D.D."/>
        </authorList>
    </citation>
    <scope>NUCLEOTIDE SEQUENCE [LARGE SCALE GENOMIC DNA]</scope>
    <source>
        <strain evidence="8 9">DSM 13687</strain>
    </source>
</reference>
<comment type="subcellular location">
    <subcellularLocation>
        <location evidence="1">Cell outer membrane</location>
    </subcellularLocation>
</comment>
<dbReference type="GO" id="GO:1990281">
    <property type="term" value="C:efflux pump complex"/>
    <property type="evidence" value="ECO:0007669"/>
    <property type="project" value="TreeGrafter"/>
</dbReference>
<evidence type="ECO:0000256" key="5">
    <source>
        <dbReference type="ARBA" id="ARBA00022692"/>
    </source>
</evidence>
<keyword evidence="9" id="KW-1185">Reference proteome</keyword>
<evidence type="ECO:0000256" key="2">
    <source>
        <dbReference type="ARBA" id="ARBA00007613"/>
    </source>
</evidence>
<evidence type="ECO:0000313" key="9">
    <source>
        <dbReference type="Proteomes" id="UP000014216"/>
    </source>
</evidence>
<evidence type="ECO:0000256" key="6">
    <source>
        <dbReference type="ARBA" id="ARBA00023136"/>
    </source>
</evidence>
<comment type="similarity">
    <text evidence="2">Belongs to the outer membrane factor (OMF) (TC 1.B.17) family.</text>
</comment>
<dbReference type="AlphaFoldDB" id="S0G2U3"/>
<dbReference type="InterPro" id="IPR003423">
    <property type="entry name" value="OMP_efflux"/>
</dbReference>
<dbReference type="OrthoDB" id="5405048at2"/>
<dbReference type="GO" id="GO:0015288">
    <property type="term" value="F:porin activity"/>
    <property type="evidence" value="ECO:0007669"/>
    <property type="project" value="TreeGrafter"/>
</dbReference>
<dbReference type="InterPro" id="IPR051906">
    <property type="entry name" value="TolC-like"/>
</dbReference>
<dbReference type="Pfam" id="PF02321">
    <property type="entry name" value="OEP"/>
    <property type="match status" value="1"/>
</dbReference>
<organism evidence="8 9">
    <name type="scientific">Desulfotignum phosphitoxidans DSM 13687</name>
    <dbReference type="NCBI Taxonomy" id="1286635"/>
    <lineage>
        <taxon>Bacteria</taxon>
        <taxon>Pseudomonadati</taxon>
        <taxon>Thermodesulfobacteriota</taxon>
        <taxon>Desulfobacteria</taxon>
        <taxon>Desulfobacterales</taxon>
        <taxon>Desulfobacteraceae</taxon>
        <taxon>Desulfotignum</taxon>
    </lineage>
</organism>
<dbReference type="PANTHER" id="PTHR30026:SF23">
    <property type="entry name" value="TO APRF-PUTATIVE OUTER MEMBRANE EFFLUX PROTEIN OR SECRETED ALKALINE PHOSPHATASE-RELATED"/>
    <property type="match status" value="1"/>
</dbReference>
<dbReference type="Gene3D" id="1.20.1600.10">
    <property type="entry name" value="Outer membrane efflux proteins (OEP)"/>
    <property type="match status" value="1"/>
</dbReference>